<evidence type="ECO:0000256" key="1">
    <source>
        <dbReference type="HAMAP-Rule" id="MF_01526"/>
    </source>
</evidence>
<organism evidence="2 3">
    <name type="scientific">Lactiplantibacillus fabifermentans DSM 21115</name>
    <dbReference type="NCBI Taxonomy" id="1413187"/>
    <lineage>
        <taxon>Bacteria</taxon>
        <taxon>Bacillati</taxon>
        <taxon>Bacillota</taxon>
        <taxon>Bacilli</taxon>
        <taxon>Lactobacillales</taxon>
        <taxon>Lactobacillaceae</taxon>
        <taxon>Lactiplantibacillus</taxon>
    </lineage>
</organism>
<dbReference type="EMBL" id="AYGX02000035">
    <property type="protein sequence ID" value="KRO28680.1"/>
    <property type="molecule type" value="Genomic_DNA"/>
</dbReference>
<keyword evidence="3" id="KW-1185">Reference proteome</keyword>
<comment type="similarity">
    <text evidence="1">Belongs to the UPF0342 family.</text>
</comment>
<gene>
    <name evidence="2" type="ORF">DY78_GL002197</name>
</gene>
<evidence type="ECO:0000313" key="2">
    <source>
        <dbReference type="EMBL" id="KRO28680.1"/>
    </source>
</evidence>
<dbReference type="SUPFAM" id="SSF158622">
    <property type="entry name" value="YheA/YmcA-like"/>
    <property type="match status" value="1"/>
</dbReference>
<dbReference type="Proteomes" id="UP000050920">
    <property type="component" value="Unassembled WGS sequence"/>
</dbReference>
<accession>A0A0R2NSM8</accession>
<dbReference type="Pfam" id="PF06133">
    <property type="entry name" value="Com_YlbF"/>
    <property type="match status" value="1"/>
</dbReference>
<name>A0A0R2NSM8_9LACO</name>
<comment type="caution">
    <text evidence="2">The sequence shown here is derived from an EMBL/GenBank/DDBJ whole genome shotgun (WGS) entry which is preliminary data.</text>
</comment>
<dbReference type="HAMAP" id="MF_01526">
    <property type="entry name" value="UPF0342"/>
    <property type="match status" value="1"/>
</dbReference>
<dbReference type="Gene3D" id="1.20.1500.10">
    <property type="entry name" value="YheA/YmcA-like"/>
    <property type="match status" value="1"/>
</dbReference>
<sequence>MMAVNIYDTANQLEQELRETKEFKELKAAYATMHENQSAFDLFKQFQEIQMQLSQKQMNGEELTDDEVSKAHDLADQVGNVDEIKALMGKERNLNQLMNDLNQIITKPVQELYAN</sequence>
<dbReference type="AlphaFoldDB" id="A0A0R2NSM8"/>
<dbReference type="InterPro" id="IPR010368">
    <property type="entry name" value="Com_YlbF"/>
</dbReference>
<evidence type="ECO:0000313" key="3">
    <source>
        <dbReference type="Proteomes" id="UP000050920"/>
    </source>
</evidence>
<protein>
    <recommendedName>
        <fullName evidence="1">UPF0342 protein DY78_GL002197</fullName>
    </recommendedName>
</protein>
<proteinExistence type="inferred from homology"/>
<dbReference type="InterPro" id="IPR023378">
    <property type="entry name" value="YheA/YmcA-like_dom_sf"/>
</dbReference>
<reference evidence="2 3" key="1">
    <citation type="journal article" date="2015" name="Genome Announc.">
        <title>Expanding the biotechnology potential of lactobacilli through comparative genomics of 213 strains and associated genera.</title>
        <authorList>
            <person name="Sun Z."/>
            <person name="Harris H.M."/>
            <person name="McCann A."/>
            <person name="Guo C."/>
            <person name="Argimon S."/>
            <person name="Zhang W."/>
            <person name="Yang X."/>
            <person name="Jeffery I.B."/>
            <person name="Cooney J.C."/>
            <person name="Kagawa T.F."/>
            <person name="Liu W."/>
            <person name="Song Y."/>
            <person name="Salvetti E."/>
            <person name="Wrobel A."/>
            <person name="Rasinkangas P."/>
            <person name="Parkhill J."/>
            <person name="Rea M.C."/>
            <person name="O'Sullivan O."/>
            <person name="Ritari J."/>
            <person name="Douillard F.P."/>
            <person name="Paul Ross R."/>
            <person name="Yang R."/>
            <person name="Briner A.E."/>
            <person name="Felis G.E."/>
            <person name="de Vos W.M."/>
            <person name="Barrangou R."/>
            <person name="Klaenhammer T.R."/>
            <person name="Caufield P.W."/>
            <person name="Cui Y."/>
            <person name="Zhang H."/>
            <person name="O'Toole P.W."/>
        </authorList>
    </citation>
    <scope>NUCLEOTIDE SEQUENCE [LARGE SCALE GENOMIC DNA]</scope>
    <source>
        <strain evidence="2 3">DSM 21115</strain>
    </source>
</reference>